<keyword evidence="2" id="KW-1185">Reference proteome</keyword>
<evidence type="ECO:0000313" key="2">
    <source>
        <dbReference type="Proteomes" id="UP000516388"/>
    </source>
</evidence>
<dbReference type="KEGG" id="gza:IC807_12650"/>
<evidence type="ECO:0000313" key="1">
    <source>
        <dbReference type="EMBL" id="QNU17262.1"/>
    </source>
</evidence>
<reference evidence="1 2" key="1">
    <citation type="submission" date="2020-09" db="EMBL/GenBank/DDBJ databases">
        <title>Complete Geobacillus genomes through the use of hybrid genome assembly.</title>
        <authorList>
            <person name="Vera D.L."/>
            <person name="Venkateswaran K."/>
            <person name="Singh N.K."/>
            <person name="Landry K."/>
        </authorList>
    </citation>
    <scope>NUCLEOTIDE SEQUENCE [LARGE SCALE GENOMIC DNA]</scope>
    <source>
        <strain evidence="1 2">SURF-189</strain>
    </source>
</reference>
<sequence>MNNLEYLERSFYEKTGETGGTLYVIEQEKSGEAQVTLHCSNEAVVFSIKPNNGFPYLRTKNTPDGIVFVRREKQCWELHIFECKKTVRVKSWEKAKQQFEGGMLHAYMLRGLLDLPPFSKICVYTAYQDDHLSKNSPDPALFRQPVGKPVKKPPYADWDDPSLVILGHEVPHQRIPLNDSGQGEYTL</sequence>
<dbReference type="AlphaFoldDB" id="A0A1V9CU02"/>
<gene>
    <name evidence="1" type="ORF">IC807_12650</name>
</gene>
<accession>A0A1V9CU02</accession>
<dbReference type="Proteomes" id="UP000516388">
    <property type="component" value="Chromosome"/>
</dbReference>
<name>A0A1V9CU02_9BACL</name>
<dbReference type="RefSeq" id="WP_013146577.1">
    <property type="nucleotide sequence ID" value="NZ_CP061470.1"/>
</dbReference>
<organism evidence="1 2">
    <name type="scientific">Geobacillus zalihae</name>
    <dbReference type="NCBI Taxonomy" id="213419"/>
    <lineage>
        <taxon>Bacteria</taxon>
        <taxon>Bacillati</taxon>
        <taxon>Bacillota</taxon>
        <taxon>Bacilli</taxon>
        <taxon>Bacillales</taxon>
        <taxon>Anoxybacillaceae</taxon>
        <taxon>Geobacillus</taxon>
    </lineage>
</organism>
<dbReference type="EMBL" id="CP061470">
    <property type="protein sequence ID" value="QNU17262.1"/>
    <property type="molecule type" value="Genomic_DNA"/>
</dbReference>
<protein>
    <submittedName>
        <fullName evidence="1">Uncharacterized protein</fullName>
    </submittedName>
</protein>
<proteinExistence type="predicted"/>